<reference evidence="2 3" key="1">
    <citation type="journal article" date="2018" name="Nat. Biotechnol.">
        <title>A standardized bacterial taxonomy based on genome phylogeny substantially revises the tree of life.</title>
        <authorList>
            <person name="Parks D.H."/>
            <person name="Chuvochina M."/>
            <person name="Waite D.W."/>
            <person name="Rinke C."/>
            <person name="Skarshewski A."/>
            <person name="Chaumeil P.A."/>
            <person name="Hugenholtz P."/>
        </authorList>
    </citation>
    <scope>NUCLEOTIDE SEQUENCE [LARGE SCALE GENOMIC DNA]</scope>
    <source>
        <strain evidence="2">UBA9956</strain>
    </source>
</reference>
<feature type="compositionally biased region" description="Basic residues" evidence="1">
    <location>
        <begin position="122"/>
        <end position="131"/>
    </location>
</feature>
<dbReference type="EMBL" id="DMZY01000060">
    <property type="protein sequence ID" value="HAV91919.1"/>
    <property type="molecule type" value="Genomic_DNA"/>
</dbReference>
<feature type="region of interest" description="Disordered" evidence="1">
    <location>
        <begin position="108"/>
        <end position="131"/>
    </location>
</feature>
<dbReference type="Proteomes" id="UP000264062">
    <property type="component" value="Unassembled WGS sequence"/>
</dbReference>
<evidence type="ECO:0000256" key="1">
    <source>
        <dbReference type="SAM" id="MobiDB-lite"/>
    </source>
</evidence>
<organism evidence="2 3">
    <name type="scientific">candidate division WOR-3 bacterium</name>
    <dbReference type="NCBI Taxonomy" id="2052148"/>
    <lineage>
        <taxon>Bacteria</taxon>
        <taxon>Bacteria division WOR-3</taxon>
    </lineage>
</organism>
<evidence type="ECO:0000313" key="3">
    <source>
        <dbReference type="Proteomes" id="UP000264062"/>
    </source>
</evidence>
<protein>
    <submittedName>
        <fullName evidence="2">Uncharacterized protein</fullName>
    </submittedName>
</protein>
<accession>A0A350H8Q3</accession>
<name>A0A350H8Q3_UNCW3</name>
<evidence type="ECO:0000313" key="2">
    <source>
        <dbReference type="EMBL" id="HAV91919.1"/>
    </source>
</evidence>
<feature type="compositionally biased region" description="Basic and acidic residues" evidence="1">
    <location>
        <begin position="108"/>
        <end position="121"/>
    </location>
</feature>
<sequence>MLEAARSIDEWKQIEKLIPSLDLLVKIVENPETDTENIKLSSEEWKILTFVDNQSTIKDIAKRVNQSEFQTAKVFYGLISSGLVTVEEKEQQLTDVLSDLDKQIEEEEITKNEEKEEEKNKKQGIRKFFSR</sequence>
<dbReference type="AlphaFoldDB" id="A0A350H8Q3"/>
<dbReference type="PANTHER" id="PTHR36304">
    <property type="entry name" value="DOMAIN GTPASE-ACTIVATING PROTEIN, PUTATIVE-RELATED-RELATED"/>
    <property type="match status" value="1"/>
</dbReference>
<gene>
    <name evidence="2" type="ORF">DCW38_01905</name>
</gene>
<proteinExistence type="predicted"/>
<dbReference type="PANTHER" id="PTHR36304:SF4">
    <property type="entry name" value="DUF4388 DOMAIN-CONTAINING PROTEIN"/>
    <property type="match status" value="1"/>
</dbReference>
<comment type="caution">
    <text evidence="2">The sequence shown here is derived from an EMBL/GenBank/DDBJ whole genome shotgun (WGS) entry which is preliminary data.</text>
</comment>